<comment type="caution">
    <text evidence="1">The sequence shown here is derived from an EMBL/GenBank/DDBJ whole genome shotgun (WGS) entry which is preliminary data.</text>
</comment>
<dbReference type="AlphaFoldDB" id="A0A7C3WTX5"/>
<organism evidence="1">
    <name type="scientific">Thermofilum pendens</name>
    <dbReference type="NCBI Taxonomy" id="2269"/>
    <lineage>
        <taxon>Archaea</taxon>
        <taxon>Thermoproteota</taxon>
        <taxon>Thermoprotei</taxon>
        <taxon>Thermofilales</taxon>
        <taxon>Thermofilaceae</taxon>
        <taxon>Thermofilum</taxon>
    </lineage>
</organism>
<accession>A0A7C3WTX5</accession>
<proteinExistence type="predicted"/>
<evidence type="ECO:0000313" key="1">
    <source>
        <dbReference type="EMBL" id="HGB25584.1"/>
    </source>
</evidence>
<dbReference type="EMBL" id="DTIB01000104">
    <property type="protein sequence ID" value="HGB25584.1"/>
    <property type="molecule type" value="Genomic_DNA"/>
</dbReference>
<name>A0A7C3WTX5_THEPE</name>
<reference evidence="1" key="1">
    <citation type="journal article" date="2020" name="mSystems">
        <title>Genome- and Community-Level Interaction Insights into Carbon Utilization and Element Cycling Functions of Hydrothermarchaeota in Hydrothermal Sediment.</title>
        <authorList>
            <person name="Zhou Z."/>
            <person name="Liu Y."/>
            <person name="Xu W."/>
            <person name="Pan J."/>
            <person name="Luo Z.H."/>
            <person name="Li M."/>
        </authorList>
    </citation>
    <scope>NUCLEOTIDE SEQUENCE [LARGE SCALE GENOMIC DNA]</scope>
    <source>
        <strain evidence="1">SpSt-8</strain>
    </source>
</reference>
<gene>
    <name evidence="1" type="ORF">ENV88_06120</name>
</gene>
<protein>
    <submittedName>
        <fullName evidence="1">Uncharacterized protein</fullName>
    </submittedName>
</protein>
<sequence length="136" mass="15529">MSSRLDAVDKKLLFLMSAYGKALSKRKIHQLVYDLQERYRVNLGFRFAGQPPYSQDLEARLENLVEKGFIKKVYVVGSSFTTLYKPYYALTEKGQKAIEKKDFSKSDQEAIERLAQEYKAEKGSRSLSEAAPPVHG</sequence>